<protein>
    <recommendedName>
        <fullName evidence="5">Secreted protein</fullName>
    </recommendedName>
</protein>
<feature type="region of interest" description="Disordered" evidence="1">
    <location>
        <begin position="41"/>
        <end position="73"/>
    </location>
</feature>
<gene>
    <name evidence="3" type="ORF">PF66_00791</name>
</gene>
<evidence type="ECO:0000256" key="1">
    <source>
        <dbReference type="SAM" id="MobiDB-lite"/>
    </source>
</evidence>
<feature type="signal peptide" evidence="2">
    <location>
        <begin position="1"/>
        <end position="24"/>
    </location>
</feature>
<name>A0A0N0VKN0_9PSED</name>
<dbReference type="AlphaFoldDB" id="A0A0N0VKN0"/>
<dbReference type="RefSeq" id="WP_054059855.1">
    <property type="nucleotide sequence ID" value="NZ_JSYZ01000002.1"/>
</dbReference>
<keyword evidence="2" id="KW-0732">Signal</keyword>
<dbReference type="Proteomes" id="UP000037931">
    <property type="component" value="Unassembled WGS sequence"/>
</dbReference>
<accession>A0A0N0VKN0</accession>
<evidence type="ECO:0000313" key="4">
    <source>
        <dbReference type="Proteomes" id="UP000037931"/>
    </source>
</evidence>
<evidence type="ECO:0000256" key="2">
    <source>
        <dbReference type="SAM" id="SignalP"/>
    </source>
</evidence>
<dbReference type="STRING" id="50340.PF66_00791"/>
<evidence type="ECO:0000313" key="3">
    <source>
        <dbReference type="EMBL" id="KPA93048.1"/>
    </source>
</evidence>
<sequence length="73" mass="7743" precursor="true">MSSSMGMASLFVLSAVMLSPLAHAEESQSFVAQNAARAAARQDHVEMTAKAQSRTPERHSSVNPAQPDSARDS</sequence>
<evidence type="ECO:0008006" key="5">
    <source>
        <dbReference type="Google" id="ProtNLM"/>
    </source>
</evidence>
<dbReference type="EMBL" id="JSYZ01000002">
    <property type="protein sequence ID" value="KPA93048.1"/>
    <property type="molecule type" value="Genomic_DNA"/>
</dbReference>
<reference evidence="3 4" key="1">
    <citation type="journal article" date="2015" name="PLoS ONE">
        <title>Rice-Infecting Pseudomonas Genomes Are Highly Accessorized and Harbor Multiple Putative Virulence Mechanisms to Cause Sheath Brown Rot.</title>
        <authorList>
            <person name="Quibod I.L."/>
            <person name="Grande G."/>
            <person name="Oreiro E.G."/>
            <person name="Borja F.N."/>
            <person name="Dossa G.S."/>
            <person name="Mauleon R."/>
            <person name="Cruz C.V."/>
            <person name="Oliva R."/>
        </authorList>
    </citation>
    <scope>NUCLEOTIDE SEQUENCE [LARGE SCALE GENOMIC DNA]</scope>
    <source>
        <strain evidence="3 4">IRRI 6609</strain>
    </source>
</reference>
<organism evidence="3 4">
    <name type="scientific">Pseudomonas asplenii</name>
    <dbReference type="NCBI Taxonomy" id="53407"/>
    <lineage>
        <taxon>Bacteria</taxon>
        <taxon>Pseudomonadati</taxon>
        <taxon>Pseudomonadota</taxon>
        <taxon>Gammaproteobacteria</taxon>
        <taxon>Pseudomonadales</taxon>
        <taxon>Pseudomonadaceae</taxon>
        <taxon>Pseudomonas</taxon>
    </lineage>
</organism>
<proteinExistence type="predicted"/>
<comment type="caution">
    <text evidence="3">The sequence shown here is derived from an EMBL/GenBank/DDBJ whole genome shotgun (WGS) entry which is preliminary data.</text>
</comment>
<dbReference type="PATRIC" id="fig|50340.43.peg.2796"/>
<keyword evidence="4" id="KW-1185">Reference proteome</keyword>
<feature type="chain" id="PRO_5005861291" description="Secreted protein" evidence="2">
    <location>
        <begin position="25"/>
        <end position="73"/>
    </location>
</feature>
<dbReference type="OrthoDB" id="7030781at2"/>